<dbReference type="OMA" id="CQMNDGM"/>
<dbReference type="HOGENOM" id="CLU_071891_0_0_1"/>
<dbReference type="KEGG" id="glz:GLAREA_03904"/>
<dbReference type="OrthoDB" id="190201at2759"/>
<protein>
    <submittedName>
        <fullName evidence="2">Uncharacterized protein</fullName>
    </submittedName>
</protein>
<dbReference type="RefSeq" id="XP_008082348.1">
    <property type="nucleotide sequence ID" value="XM_008084157.1"/>
</dbReference>
<organism evidence="2 3">
    <name type="scientific">Glarea lozoyensis (strain ATCC 20868 / MF5171)</name>
    <dbReference type="NCBI Taxonomy" id="1116229"/>
    <lineage>
        <taxon>Eukaryota</taxon>
        <taxon>Fungi</taxon>
        <taxon>Dikarya</taxon>
        <taxon>Ascomycota</taxon>
        <taxon>Pezizomycotina</taxon>
        <taxon>Leotiomycetes</taxon>
        <taxon>Helotiales</taxon>
        <taxon>Helotiaceae</taxon>
        <taxon>Glarea</taxon>
    </lineage>
</organism>
<proteinExistence type="predicted"/>
<name>S3CX63_GLAL2</name>
<sequence>MECRQRKPPIYNRAQSADCIREVQYSSHTSMLFSMLPVAVQARIPKLPYLGRSARDYGLSRPSSPDSKASSGSDTPELGYTSAIVLSHLGEVKNGNQSYFGGSVCSDDGDLRISASHMPPPLVHVEPGDSRTGIAWKFANQGLSLLGLAVEECCTISRDGEFGNSDLARQLYMHALTYLLRALPSDLNEEERSSLRSSLPHRVVEPLEMNTSTHFTDRSQSNVNIPSQPSFIHRTLASTIIQIFLFFQLILPYVKNFLQAAYRYDREHKVSEKVLTHSISTIDEFGKQTLAFTTAIYGIGDGKLGRIITETAVWVVEGITGGIHEGVGEGIAIVGARRSAGVKDS</sequence>
<accession>S3CX63</accession>
<evidence type="ECO:0000313" key="2">
    <source>
        <dbReference type="EMBL" id="EPE30937.1"/>
    </source>
</evidence>
<feature type="region of interest" description="Disordered" evidence="1">
    <location>
        <begin position="57"/>
        <end position="76"/>
    </location>
</feature>
<evidence type="ECO:0000313" key="3">
    <source>
        <dbReference type="Proteomes" id="UP000016922"/>
    </source>
</evidence>
<dbReference type="GeneID" id="19462959"/>
<keyword evidence="3" id="KW-1185">Reference proteome</keyword>
<gene>
    <name evidence="2" type="ORF">GLAREA_03904</name>
</gene>
<feature type="compositionally biased region" description="Low complexity" evidence="1">
    <location>
        <begin position="60"/>
        <end position="74"/>
    </location>
</feature>
<evidence type="ECO:0000256" key="1">
    <source>
        <dbReference type="SAM" id="MobiDB-lite"/>
    </source>
</evidence>
<dbReference type="EMBL" id="KE145363">
    <property type="protein sequence ID" value="EPE30937.1"/>
    <property type="molecule type" value="Genomic_DNA"/>
</dbReference>
<dbReference type="Proteomes" id="UP000016922">
    <property type="component" value="Unassembled WGS sequence"/>
</dbReference>
<dbReference type="AlphaFoldDB" id="S3CX63"/>
<reference evidence="2 3" key="1">
    <citation type="journal article" date="2013" name="BMC Genomics">
        <title>Genomics-driven discovery of the pneumocandin biosynthetic gene cluster in the fungus Glarea lozoyensis.</title>
        <authorList>
            <person name="Chen L."/>
            <person name="Yue Q."/>
            <person name="Zhang X."/>
            <person name="Xiang M."/>
            <person name="Wang C."/>
            <person name="Li S."/>
            <person name="Che Y."/>
            <person name="Ortiz-Lopez F.J."/>
            <person name="Bills G.F."/>
            <person name="Liu X."/>
            <person name="An Z."/>
        </authorList>
    </citation>
    <scope>NUCLEOTIDE SEQUENCE [LARGE SCALE GENOMIC DNA]</scope>
    <source>
        <strain evidence="3">ATCC 20868 / MF5171</strain>
    </source>
</reference>
<dbReference type="eggNOG" id="ENOG502S06P">
    <property type="taxonomic scope" value="Eukaryota"/>
</dbReference>